<dbReference type="AlphaFoldDB" id="A0AAV5H9M0"/>
<feature type="transmembrane region" description="Helical" evidence="3">
    <location>
        <begin position="103"/>
        <end position="122"/>
    </location>
</feature>
<feature type="transmembrane region" description="Helical" evidence="3">
    <location>
        <begin position="225"/>
        <end position="248"/>
    </location>
</feature>
<dbReference type="InterPro" id="IPR011990">
    <property type="entry name" value="TPR-like_helical_dom_sf"/>
</dbReference>
<keyword evidence="3" id="KW-1133">Transmembrane helix</keyword>
<dbReference type="Gene3D" id="1.25.40.10">
    <property type="entry name" value="Tetratricopeptide repeat domain"/>
    <property type="match status" value="2"/>
</dbReference>
<protein>
    <recommendedName>
        <fullName evidence="6">Pentatricopeptide repeat-containing protein</fullName>
    </recommendedName>
</protein>
<dbReference type="Proteomes" id="UP001054252">
    <property type="component" value="Unassembled WGS sequence"/>
</dbReference>
<dbReference type="PANTHER" id="PTHR47926">
    <property type="entry name" value="PENTATRICOPEPTIDE REPEAT-CONTAINING PROTEIN"/>
    <property type="match status" value="1"/>
</dbReference>
<dbReference type="InterPro" id="IPR046960">
    <property type="entry name" value="PPR_At4g14850-like_plant"/>
</dbReference>
<dbReference type="EMBL" id="BPVZ01000001">
    <property type="protein sequence ID" value="GKU85567.1"/>
    <property type="molecule type" value="Genomic_DNA"/>
</dbReference>
<accession>A0AAV5H9M0</accession>
<sequence length="335" mass="37385">MPHGDVIDCKAMLSNYSQLALQRGALFLFHLMRITGTKPNHFSFTAILNPYAGLGELQNGTKIHALSLFFEYQSSLPVNNSLVDIQLNTAREVFHLMPKKVQIAWNIVIVSYNAILDAYITYMKKVKTSEAFNVFQNMPEKNVVSWTSMIAGFAKNGPGRIENSWLLYLHHEKLYMPDDFTFGAVLHACSILAVLGHGGLINMYAKFGDIKGSRPAFDDILDKDLVFWNTMLFGFGMHGLASPALQFYEDMMTSGIKPDKVTFIGLLMTCSHSGLIEKEAKELASKYSHTSGDKSISCEALSGACSTHWDAETRMYVGQNLKILETHNEMSCVVI</sequence>
<keyword evidence="3" id="KW-0472">Membrane</keyword>
<evidence type="ECO:0000256" key="2">
    <source>
        <dbReference type="PROSITE-ProRule" id="PRU00708"/>
    </source>
</evidence>
<dbReference type="Pfam" id="PF13812">
    <property type="entry name" value="PPR_3"/>
    <property type="match status" value="1"/>
</dbReference>
<dbReference type="Pfam" id="PF13041">
    <property type="entry name" value="PPR_2"/>
    <property type="match status" value="1"/>
</dbReference>
<keyword evidence="1" id="KW-0677">Repeat</keyword>
<evidence type="ECO:0000256" key="3">
    <source>
        <dbReference type="SAM" id="Phobius"/>
    </source>
</evidence>
<reference evidence="4 5" key="1">
    <citation type="journal article" date="2021" name="Commun. Biol.">
        <title>The genome of Shorea leprosula (Dipterocarpaceae) highlights the ecological relevance of drought in aseasonal tropical rainforests.</title>
        <authorList>
            <person name="Ng K.K.S."/>
            <person name="Kobayashi M.J."/>
            <person name="Fawcett J.A."/>
            <person name="Hatakeyama M."/>
            <person name="Paape T."/>
            <person name="Ng C.H."/>
            <person name="Ang C.C."/>
            <person name="Tnah L.H."/>
            <person name="Lee C.T."/>
            <person name="Nishiyama T."/>
            <person name="Sese J."/>
            <person name="O'Brien M.J."/>
            <person name="Copetti D."/>
            <person name="Mohd Noor M.I."/>
            <person name="Ong R.C."/>
            <person name="Putra M."/>
            <person name="Sireger I.Z."/>
            <person name="Indrioko S."/>
            <person name="Kosugi Y."/>
            <person name="Izuno A."/>
            <person name="Isagi Y."/>
            <person name="Lee S.L."/>
            <person name="Shimizu K.K."/>
        </authorList>
    </citation>
    <scope>NUCLEOTIDE SEQUENCE [LARGE SCALE GENOMIC DNA]</scope>
    <source>
        <strain evidence="4">214</strain>
    </source>
</reference>
<evidence type="ECO:0008006" key="6">
    <source>
        <dbReference type="Google" id="ProtNLM"/>
    </source>
</evidence>
<dbReference type="GO" id="GO:0009451">
    <property type="term" value="P:RNA modification"/>
    <property type="evidence" value="ECO:0007669"/>
    <property type="project" value="InterPro"/>
</dbReference>
<evidence type="ECO:0000313" key="4">
    <source>
        <dbReference type="EMBL" id="GKU85567.1"/>
    </source>
</evidence>
<dbReference type="NCBIfam" id="TIGR00756">
    <property type="entry name" value="PPR"/>
    <property type="match status" value="1"/>
</dbReference>
<keyword evidence="5" id="KW-1185">Reference proteome</keyword>
<organism evidence="4 5">
    <name type="scientific">Rubroshorea leprosula</name>
    <dbReference type="NCBI Taxonomy" id="152421"/>
    <lineage>
        <taxon>Eukaryota</taxon>
        <taxon>Viridiplantae</taxon>
        <taxon>Streptophyta</taxon>
        <taxon>Embryophyta</taxon>
        <taxon>Tracheophyta</taxon>
        <taxon>Spermatophyta</taxon>
        <taxon>Magnoliopsida</taxon>
        <taxon>eudicotyledons</taxon>
        <taxon>Gunneridae</taxon>
        <taxon>Pentapetalae</taxon>
        <taxon>rosids</taxon>
        <taxon>malvids</taxon>
        <taxon>Malvales</taxon>
        <taxon>Dipterocarpaceae</taxon>
        <taxon>Rubroshorea</taxon>
    </lineage>
</organism>
<gene>
    <name evidence="4" type="ORF">SLEP1_g224</name>
</gene>
<feature type="repeat" description="PPR" evidence="2">
    <location>
        <begin position="224"/>
        <end position="258"/>
    </location>
</feature>
<proteinExistence type="predicted"/>
<dbReference type="GO" id="GO:0003723">
    <property type="term" value="F:RNA binding"/>
    <property type="evidence" value="ECO:0007669"/>
    <property type="project" value="InterPro"/>
</dbReference>
<dbReference type="InterPro" id="IPR002885">
    <property type="entry name" value="PPR_rpt"/>
</dbReference>
<dbReference type="Pfam" id="PF01535">
    <property type="entry name" value="PPR"/>
    <property type="match status" value="1"/>
</dbReference>
<evidence type="ECO:0000256" key="1">
    <source>
        <dbReference type="ARBA" id="ARBA00022737"/>
    </source>
</evidence>
<dbReference type="PANTHER" id="PTHR47926:SF465">
    <property type="entry name" value="PENTATRICOPEPTIDE REPEAT (PPR-LIKE) SUPERFAMILY PROTEIN"/>
    <property type="match status" value="1"/>
</dbReference>
<name>A0AAV5H9M0_9ROSI</name>
<comment type="caution">
    <text evidence="4">The sequence shown here is derived from an EMBL/GenBank/DDBJ whole genome shotgun (WGS) entry which is preliminary data.</text>
</comment>
<feature type="transmembrane region" description="Helical" evidence="3">
    <location>
        <begin position="180"/>
        <end position="205"/>
    </location>
</feature>
<evidence type="ECO:0000313" key="5">
    <source>
        <dbReference type="Proteomes" id="UP001054252"/>
    </source>
</evidence>
<dbReference type="PROSITE" id="PS51375">
    <property type="entry name" value="PPR"/>
    <property type="match status" value="1"/>
</dbReference>
<keyword evidence="3" id="KW-0812">Transmembrane</keyword>